<name>A0ACB7TE70_HYAAI</name>
<gene>
    <name evidence="1" type="ORF">HPB50_003105</name>
</gene>
<accession>A0ACB7TE70</accession>
<evidence type="ECO:0000313" key="1">
    <source>
        <dbReference type="EMBL" id="KAH6944433.1"/>
    </source>
</evidence>
<dbReference type="EMBL" id="CM023481">
    <property type="protein sequence ID" value="KAH6944433.1"/>
    <property type="molecule type" value="Genomic_DNA"/>
</dbReference>
<proteinExistence type="predicted"/>
<organism evidence="1 2">
    <name type="scientific">Hyalomma asiaticum</name>
    <name type="common">Tick</name>
    <dbReference type="NCBI Taxonomy" id="266040"/>
    <lineage>
        <taxon>Eukaryota</taxon>
        <taxon>Metazoa</taxon>
        <taxon>Ecdysozoa</taxon>
        <taxon>Arthropoda</taxon>
        <taxon>Chelicerata</taxon>
        <taxon>Arachnida</taxon>
        <taxon>Acari</taxon>
        <taxon>Parasitiformes</taxon>
        <taxon>Ixodida</taxon>
        <taxon>Ixodoidea</taxon>
        <taxon>Ixodidae</taxon>
        <taxon>Hyalomminae</taxon>
        <taxon>Hyalomma</taxon>
    </lineage>
</organism>
<evidence type="ECO:0000313" key="2">
    <source>
        <dbReference type="Proteomes" id="UP000821845"/>
    </source>
</evidence>
<reference evidence="1" key="1">
    <citation type="submission" date="2020-05" db="EMBL/GenBank/DDBJ databases">
        <title>Large-scale comparative analyses of tick genomes elucidate their genetic diversity and vector capacities.</title>
        <authorList>
            <person name="Jia N."/>
            <person name="Wang J."/>
            <person name="Shi W."/>
            <person name="Du L."/>
            <person name="Sun Y."/>
            <person name="Zhan W."/>
            <person name="Jiang J."/>
            <person name="Wang Q."/>
            <person name="Zhang B."/>
            <person name="Ji P."/>
            <person name="Sakyi L.B."/>
            <person name="Cui X."/>
            <person name="Yuan T."/>
            <person name="Jiang B."/>
            <person name="Yang W."/>
            <person name="Lam T.T.-Y."/>
            <person name="Chang Q."/>
            <person name="Ding S."/>
            <person name="Wang X."/>
            <person name="Zhu J."/>
            <person name="Ruan X."/>
            <person name="Zhao L."/>
            <person name="Wei J."/>
            <person name="Que T."/>
            <person name="Du C."/>
            <person name="Cheng J."/>
            <person name="Dai P."/>
            <person name="Han X."/>
            <person name="Huang E."/>
            <person name="Gao Y."/>
            <person name="Liu J."/>
            <person name="Shao H."/>
            <person name="Ye R."/>
            <person name="Li L."/>
            <person name="Wei W."/>
            <person name="Wang X."/>
            <person name="Wang C."/>
            <person name="Yang T."/>
            <person name="Huo Q."/>
            <person name="Li W."/>
            <person name="Guo W."/>
            <person name="Chen H."/>
            <person name="Zhou L."/>
            <person name="Ni X."/>
            <person name="Tian J."/>
            <person name="Zhou Y."/>
            <person name="Sheng Y."/>
            <person name="Liu T."/>
            <person name="Pan Y."/>
            <person name="Xia L."/>
            <person name="Li J."/>
            <person name="Zhao F."/>
            <person name="Cao W."/>
        </authorList>
    </citation>
    <scope>NUCLEOTIDE SEQUENCE</scope>
    <source>
        <strain evidence="1">Hyas-2018</strain>
    </source>
</reference>
<protein>
    <submittedName>
        <fullName evidence="1">Uncharacterized protein</fullName>
    </submittedName>
</protein>
<dbReference type="Proteomes" id="UP000821845">
    <property type="component" value="Chromosome 1"/>
</dbReference>
<keyword evidence="2" id="KW-1185">Reference proteome</keyword>
<comment type="caution">
    <text evidence="1">The sequence shown here is derived from an EMBL/GenBank/DDBJ whole genome shotgun (WGS) entry which is preliminary data.</text>
</comment>
<sequence>MKATHRMGPFALLVALLVVQLAVSPVSSGLWELADRPPSPKRALGFFFAQSVNQEPPEGAARLVSYRPKSRPLRWG</sequence>